<proteinExistence type="predicted"/>
<evidence type="ECO:0000313" key="3">
    <source>
        <dbReference type="EMBL" id="CAD5125408.1"/>
    </source>
</evidence>
<sequence>MLEKMRSKNGACPLPIEDSSESDESSDESEEEVILFLTNFPHYFREHDMMDIFEKYASVRPRVKITRDRFLKRIGFAMVEEHLVPRVCRKLDGLLLNKKGRERFVIKIAPKKKRRQRKRKKQSGNDEDLFEFLGYCSSETDEDETPNEGKPADKKKKPQKEWEFDENFLLDWHDEYGDTEEVTKDRKKFLENQIEYPIFRGSTIIKPTDISLGKNCLFIIYNNDEFVKICSLMPEKPIRIFSPIISELVIVMHKKQLYRGLVQEVKDNGKYAVRLIDVGKTINTSRFFEISEELAMIKPTSIECELCGIEPLRLNSDYILPYATVIRKLLKSPAVELESLFFYEGVHYIDIKFLDTGLKISKWLIDKQIVQRLPIRGYFEGRMSFAKDPHKIFIQFNSSLIKSIDRELSQEDYVESLDNTGYYTGKKVLAGRREKNKRWFRVIEKNSGLGYLLDRGTTCKISEVKNLPENKLTLSPPQAYQFEFNRTINSKEKEIIKSFIGKDVWIKVIGPRVIEEIYCFNDTDTPEVVKSCLTTNTDDIKTWNIKSQKKLFISLKEFKSFPDNGFSKCYNKKNELYLENTPVRRIDLKSIKEIDLDTKFKDEYFSDYKSVKQINLLEFSQANSNSVGKHSFKKRESYIFIDKGHFTQNNKFELCEETDYCLDIESDTYVSDNVQHISSERAIPNKTFSPSEKASIEKSPEGLRIRVPVACDEENIFLLNSSTSKCQECYIMRNYYSFYKVNEDIKSTITRMGHRTKEFLNGDLLAVKIDGIWLRAQKQENGFYCLDLCATIPKERASQIDLLPESTFKIPLLSIKVEIERLQNFQQNDVIRVRYIQIYKDRIVAKEMDSDKKIPKPDNILYNLMRGVQVGRCKNFEKKHQQIHRQHVLPDGISYGKIMSAESPSRFSLLLDEKAGEYESILKSNLYFAERGAPMIYPEKDQMAVAYYKSKWQRARVLDYGVSRVSLRLIDLGKTDERAIIDKMLYVQPEVWDKPPAMIDCELFGAFPKLGDSWTLQDKKFFENLVIGKTCKIQNLSRKDSKNSVRVFIDESDIRSQLMECQIGSWRNDIHEVDIGDPHKNIFKYSQIPILHLEKGTNFCLHILTKNPLPSLFRGRIIHLETMERIGKMSSSMTKRFEKNPKVFQVRRRLVAGEVVFSYNKNFKAFYRSVILSGPKHNIYNVMFIDNGTEEEINIKDMRCPTNDDCISSIPIPIRNLGFTYSRKETFSDAELEKFSSIVSETDGKFFVKLAFIRGDRYVIEIAEGDQVTNCEFIVQYSKNAKFLQLLDRIRKNAFKAIGPYSSK</sequence>
<dbReference type="Pfam" id="PF00567">
    <property type="entry name" value="TUDOR"/>
    <property type="match status" value="2"/>
</dbReference>
<dbReference type="GO" id="GO:0003676">
    <property type="term" value="F:nucleic acid binding"/>
    <property type="evidence" value="ECO:0007669"/>
    <property type="project" value="InterPro"/>
</dbReference>
<organism evidence="3 4">
    <name type="scientific">Dimorphilus gyrociliatus</name>
    <dbReference type="NCBI Taxonomy" id="2664684"/>
    <lineage>
        <taxon>Eukaryota</taxon>
        <taxon>Metazoa</taxon>
        <taxon>Spiralia</taxon>
        <taxon>Lophotrochozoa</taxon>
        <taxon>Annelida</taxon>
        <taxon>Polychaeta</taxon>
        <taxon>Polychaeta incertae sedis</taxon>
        <taxon>Dinophilidae</taxon>
        <taxon>Dimorphilus</taxon>
    </lineage>
</organism>
<evidence type="ECO:0000256" key="1">
    <source>
        <dbReference type="SAM" id="MobiDB-lite"/>
    </source>
</evidence>
<feature type="domain" description="Tudor" evidence="2">
    <location>
        <begin position="232"/>
        <end position="306"/>
    </location>
</feature>
<evidence type="ECO:0000259" key="2">
    <source>
        <dbReference type="Pfam" id="PF00567"/>
    </source>
</evidence>
<keyword evidence="4" id="KW-1185">Reference proteome</keyword>
<dbReference type="PANTHER" id="PTHR16442">
    <property type="entry name" value="RING FINGER PROTEIN 17"/>
    <property type="match status" value="1"/>
</dbReference>
<dbReference type="Gene3D" id="2.30.30.140">
    <property type="match status" value="3"/>
</dbReference>
<dbReference type="SUPFAM" id="SSF63748">
    <property type="entry name" value="Tudor/PWWP/MBT"/>
    <property type="match status" value="2"/>
</dbReference>
<dbReference type="Gene3D" id="3.30.70.330">
    <property type="match status" value="1"/>
</dbReference>
<dbReference type="CDD" id="cd00590">
    <property type="entry name" value="RRM_SF"/>
    <property type="match status" value="1"/>
</dbReference>
<evidence type="ECO:0000313" key="4">
    <source>
        <dbReference type="Proteomes" id="UP000549394"/>
    </source>
</evidence>
<dbReference type="InterPro" id="IPR035437">
    <property type="entry name" value="SNase_OB-fold_sf"/>
</dbReference>
<dbReference type="Gene3D" id="2.40.50.90">
    <property type="match status" value="1"/>
</dbReference>
<dbReference type="Proteomes" id="UP000549394">
    <property type="component" value="Unassembled WGS sequence"/>
</dbReference>
<dbReference type="InterPro" id="IPR035979">
    <property type="entry name" value="RBD_domain_sf"/>
</dbReference>
<reference evidence="3 4" key="1">
    <citation type="submission" date="2020-08" db="EMBL/GenBank/DDBJ databases">
        <authorList>
            <person name="Hejnol A."/>
        </authorList>
    </citation>
    <scope>NUCLEOTIDE SEQUENCE [LARGE SCALE GENOMIC DNA]</scope>
</reference>
<dbReference type="PANTHER" id="PTHR16442:SF1">
    <property type="entry name" value="RING FINGER PROTEIN 17"/>
    <property type="match status" value="1"/>
</dbReference>
<feature type="region of interest" description="Disordered" evidence="1">
    <location>
        <begin position="138"/>
        <end position="159"/>
    </location>
</feature>
<feature type="domain" description="Tudor" evidence="2">
    <location>
        <begin position="898"/>
        <end position="1004"/>
    </location>
</feature>
<comment type="caution">
    <text evidence="3">The sequence shown here is derived from an EMBL/GenBank/DDBJ whole genome shotgun (WGS) entry which is preliminary data.</text>
</comment>
<name>A0A7I8WBB0_9ANNE</name>
<dbReference type="InterPro" id="IPR012677">
    <property type="entry name" value="Nucleotide-bd_a/b_plait_sf"/>
</dbReference>
<accession>A0A7I8WBB0</accession>
<feature type="region of interest" description="Disordered" evidence="1">
    <location>
        <begin position="1"/>
        <end position="26"/>
    </location>
</feature>
<dbReference type="InterPro" id="IPR002999">
    <property type="entry name" value="Tudor"/>
</dbReference>
<dbReference type="SUPFAM" id="SSF54928">
    <property type="entry name" value="RNA-binding domain, RBD"/>
    <property type="match status" value="1"/>
</dbReference>
<dbReference type="EMBL" id="CAJFCJ010000026">
    <property type="protein sequence ID" value="CAD5125408.1"/>
    <property type="molecule type" value="Genomic_DNA"/>
</dbReference>
<gene>
    <name evidence="3" type="ORF">DGYR_LOCUS12785</name>
</gene>
<protein>
    <submittedName>
        <fullName evidence="3">DgyrCDS13641</fullName>
    </submittedName>
</protein>
<dbReference type="CDD" id="cd20379">
    <property type="entry name" value="Tudor_dTUD-like"/>
    <property type="match status" value="1"/>
</dbReference>